<evidence type="ECO:0000313" key="3">
    <source>
        <dbReference type="Proteomes" id="UP001189429"/>
    </source>
</evidence>
<protein>
    <recommendedName>
        <fullName evidence="4">FCP1 homology domain-containing protein</fullName>
    </recommendedName>
</protein>
<reference evidence="2" key="1">
    <citation type="submission" date="2023-10" db="EMBL/GenBank/DDBJ databases">
        <authorList>
            <person name="Chen Y."/>
            <person name="Shah S."/>
            <person name="Dougan E. K."/>
            <person name="Thang M."/>
            <person name="Chan C."/>
        </authorList>
    </citation>
    <scope>NUCLEOTIDE SEQUENCE [LARGE SCALE GENOMIC DNA]</scope>
</reference>
<evidence type="ECO:0000256" key="1">
    <source>
        <dbReference type="SAM" id="MobiDB-lite"/>
    </source>
</evidence>
<organism evidence="2 3">
    <name type="scientific">Prorocentrum cordatum</name>
    <dbReference type="NCBI Taxonomy" id="2364126"/>
    <lineage>
        <taxon>Eukaryota</taxon>
        <taxon>Sar</taxon>
        <taxon>Alveolata</taxon>
        <taxon>Dinophyceae</taxon>
        <taxon>Prorocentrales</taxon>
        <taxon>Prorocentraceae</taxon>
        <taxon>Prorocentrum</taxon>
    </lineage>
</organism>
<dbReference type="EMBL" id="CAUYUJ010001825">
    <property type="protein sequence ID" value="CAK0797801.1"/>
    <property type="molecule type" value="Genomic_DNA"/>
</dbReference>
<evidence type="ECO:0000313" key="2">
    <source>
        <dbReference type="EMBL" id="CAK0797801.1"/>
    </source>
</evidence>
<gene>
    <name evidence="2" type="ORF">PCOR1329_LOCUS6787</name>
</gene>
<feature type="compositionally biased region" description="Basic residues" evidence="1">
    <location>
        <begin position="614"/>
        <end position="623"/>
    </location>
</feature>
<evidence type="ECO:0008006" key="4">
    <source>
        <dbReference type="Google" id="ProtNLM"/>
    </source>
</evidence>
<comment type="caution">
    <text evidence="2">The sequence shown here is derived from an EMBL/GenBank/DDBJ whole genome shotgun (WGS) entry which is preliminary data.</text>
</comment>
<proteinExistence type="predicted"/>
<accession>A0ABN9Q462</accession>
<dbReference type="Proteomes" id="UP001189429">
    <property type="component" value="Unassembled WGS sequence"/>
</dbReference>
<feature type="region of interest" description="Disordered" evidence="1">
    <location>
        <begin position="1"/>
        <end position="54"/>
    </location>
</feature>
<sequence>MGQWVCGGERPPSLDRAAPGSRGSQGGSRAPPGSRASLSPMEGSGAKGSSLRRTSAASQYRLRCVERDMPQCNKASPVKLIVFDLDETLTVATFMTSDGSCLPNERETMAKVNFQTPWVEGSRVDKLKHMFEGLMSGKDGQRRHLAILTRNANAAGVLAVVNLLKVGGLDEFFCAIWTMPWRRGKHNGAFRDAGGVWQFFDPPVDMVHDHKADVLKHVCGQPEKWIPQLAGQGKAEFADLLPLRQEAIVLVDDQRANFTSPSGVEVMRYCKVARYDANYRSFGLIKDMGGIGAHSDADYDMLKRFVEDPWMCKDSMQVRCNERDFEGHERKSPVQLVVFDFDETLTLATFMPKDMGEGEWSDADLRDYNFETPWVEKGSRIEKLGRLLRWIATERKLAVLTRNECGAMAVLNLLSIAGLADHFSVIWTMIQADGSGMDNGAYQEGGEWKCFRPPVEKVNNHKADVLRHVVDHTEEWFPQLRGQEKSRYQDLVQLRPEGVVLIDDERANFRSYDVVDGFDEPSTVLRYCKVARYDEEYRDCGLLNQMGGLGAHSDSDYVAVKDFIEAPWDFPYERVSEAATQVLSPTRPRPGGEGGPGGERLQRAVGASEERSKAPRKRTALPP</sequence>
<keyword evidence="3" id="KW-1185">Reference proteome</keyword>
<feature type="region of interest" description="Disordered" evidence="1">
    <location>
        <begin position="579"/>
        <end position="623"/>
    </location>
</feature>
<name>A0ABN9Q462_9DINO</name>